<reference evidence="1 2" key="1">
    <citation type="submission" date="2024-06" db="EMBL/GenBank/DDBJ databases">
        <title>Flavobacterium spp. isolated from glacier.</title>
        <authorList>
            <person name="Han D."/>
        </authorList>
    </citation>
    <scope>NUCLEOTIDE SEQUENCE [LARGE SCALE GENOMIC DNA]</scope>
    <source>
        <strain evidence="1 2">LS2P90</strain>
    </source>
</reference>
<comment type="caution">
    <text evidence="1">The sequence shown here is derived from an EMBL/GenBank/DDBJ whole genome shotgun (WGS) entry which is preliminary data.</text>
</comment>
<keyword evidence="2" id="KW-1185">Reference proteome</keyword>
<sequence>MIDDIKPESIYFSEQDGNRGAIMVVEVPDVSFIPSTSEPWFLNFEASCEFRIAITPTDLKKANLVKLAKNWEEV</sequence>
<name>A0ABW6I0U9_9FLAO</name>
<accession>A0ABW6I0U9</accession>
<organism evidence="1 2">
    <name type="scientific">Flavobacterium xylosi</name>
    <dbReference type="NCBI Taxonomy" id="3230415"/>
    <lineage>
        <taxon>Bacteria</taxon>
        <taxon>Pseudomonadati</taxon>
        <taxon>Bacteroidota</taxon>
        <taxon>Flavobacteriia</taxon>
        <taxon>Flavobacteriales</taxon>
        <taxon>Flavobacteriaceae</taxon>
        <taxon>Flavobacterium</taxon>
    </lineage>
</organism>
<gene>
    <name evidence="1" type="ORF">ACFX5E_15225</name>
</gene>
<proteinExistence type="predicted"/>
<dbReference type="EMBL" id="JBHZPZ010000024">
    <property type="protein sequence ID" value="MFE3869415.1"/>
    <property type="molecule type" value="Genomic_DNA"/>
</dbReference>
<dbReference type="RefSeq" id="WP_379856025.1">
    <property type="nucleotide sequence ID" value="NZ_JBHZPZ010000024.1"/>
</dbReference>
<dbReference type="Proteomes" id="UP001600109">
    <property type="component" value="Unassembled WGS sequence"/>
</dbReference>
<evidence type="ECO:0000313" key="2">
    <source>
        <dbReference type="Proteomes" id="UP001600109"/>
    </source>
</evidence>
<evidence type="ECO:0000313" key="1">
    <source>
        <dbReference type="EMBL" id="MFE3869415.1"/>
    </source>
</evidence>
<protein>
    <submittedName>
        <fullName evidence="1">Panthothenate synthetase</fullName>
    </submittedName>
</protein>